<keyword evidence="10" id="KW-0732">Signal</keyword>
<feature type="compositionally biased region" description="Polar residues" evidence="8">
    <location>
        <begin position="655"/>
        <end position="671"/>
    </location>
</feature>
<dbReference type="InterPro" id="IPR009231">
    <property type="entry name" value="Chloride_chnl_CLIC-like"/>
</dbReference>
<feature type="transmembrane region" description="Helical" evidence="9">
    <location>
        <begin position="337"/>
        <end position="358"/>
    </location>
</feature>
<evidence type="ECO:0000256" key="9">
    <source>
        <dbReference type="SAM" id="Phobius"/>
    </source>
</evidence>
<feature type="transmembrane region" description="Helical" evidence="9">
    <location>
        <begin position="221"/>
        <end position="238"/>
    </location>
</feature>
<feature type="transmembrane region" description="Helical" evidence="9">
    <location>
        <begin position="188"/>
        <end position="209"/>
    </location>
</feature>
<evidence type="ECO:0000313" key="12">
    <source>
        <dbReference type="Proteomes" id="UP000694421"/>
    </source>
</evidence>
<evidence type="ECO:0000256" key="6">
    <source>
        <dbReference type="ARBA" id="ARBA00023136"/>
    </source>
</evidence>
<evidence type="ECO:0000256" key="10">
    <source>
        <dbReference type="SAM" id="SignalP"/>
    </source>
</evidence>
<dbReference type="Pfam" id="PF05934">
    <property type="entry name" value="MCLC"/>
    <property type="match status" value="1"/>
</dbReference>
<name>A0A8D0C707_SALMN</name>
<evidence type="ECO:0000256" key="1">
    <source>
        <dbReference type="ARBA" id="ARBA00004141"/>
    </source>
</evidence>
<evidence type="ECO:0000256" key="2">
    <source>
        <dbReference type="ARBA" id="ARBA00005944"/>
    </source>
</evidence>
<dbReference type="OMA" id="ARSEDYC"/>
<feature type="signal peptide" evidence="10">
    <location>
        <begin position="1"/>
        <end position="18"/>
    </location>
</feature>
<dbReference type="Proteomes" id="UP000694421">
    <property type="component" value="Unplaced"/>
</dbReference>
<keyword evidence="7" id="KW-0175">Coiled coil</keyword>
<dbReference type="AlphaFoldDB" id="A0A8D0C707"/>
<evidence type="ECO:0000313" key="11">
    <source>
        <dbReference type="Ensembl" id="ENSSMRP00000018717.1"/>
    </source>
</evidence>
<sequence length="671" mass="75981">MLVSSIVCTVLLIGSIEAENDDWIDPTDMLNYDAASVTMRKHKQVNWDDSENSKMSTEREIEENTVDITVYQKELQTLNQKLEEYKKKDKAKLYESNSIHVFKRYLNKILIEAGRLGLPDDDSGDKHYDAEIILSKQTFNEIKKFLNEDGWKSAALDDALSDILINFKHHDYEAWKWKFEDTFGVDPYNVFMVLLCLVCIAVIVATELWTHIGWVTQLKRVLFLSFLISFGWNWMYLYKVAFAQHQAEVSKMGNFDQVCADKVRWTDSLLEWLRSSWTFQDDPCQKYYETILVNPIWLVPPTKALAVTFTNFVSEPLKHVGKGIGEFLRALMKEIPVLLHIPVLVIIAVAVLSFCYGAGRSVTMFRQLTHQDPPQPPALPPKAEPQAPALPPRDTTRPPALPPRDTTRPPALPPRDSPQAPALQSPASPIQEVPQALALSPRGNCQQDRTLYPQLNNAGKTTDDVIEKMDNTGCIQKGPYDRGDASTKNLYTKSSSEAPDKLNRSLEEINILESDKPAHMQNHAKDSENETECCSEEDGSLKQGVLDIIRPEKKERTSRELQDPAKNITKCLTFTNLYTRPGSEAPDKLNRSLEDVNILESDKPAHVQNHVKDSENETECCNEEDGSLKQDVLDIIRPEKKDGTSCELKGPAENITESLTFTEENQRSTVS</sequence>
<keyword evidence="6 9" id="KW-0472">Membrane</keyword>
<evidence type="ECO:0000256" key="7">
    <source>
        <dbReference type="SAM" id="Coils"/>
    </source>
</evidence>
<keyword evidence="5 9" id="KW-1133">Transmembrane helix</keyword>
<dbReference type="GO" id="GO:0032469">
    <property type="term" value="P:endoplasmic reticulum calcium ion homeostasis"/>
    <property type="evidence" value="ECO:0007669"/>
    <property type="project" value="Ensembl"/>
</dbReference>
<comment type="similarity">
    <text evidence="2">Belongs to the chloride channel MCLC family.</text>
</comment>
<reference evidence="11" key="2">
    <citation type="submission" date="2025-09" db="UniProtKB">
        <authorList>
            <consortium name="Ensembl"/>
        </authorList>
    </citation>
    <scope>IDENTIFICATION</scope>
</reference>
<dbReference type="GO" id="GO:0005789">
    <property type="term" value="C:endoplasmic reticulum membrane"/>
    <property type="evidence" value="ECO:0007669"/>
    <property type="project" value="Ensembl"/>
</dbReference>
<feature type="coiled-coil region" evidence="7">
    <location>
        <begin position="61"/>
        <end position="88"/>
    </location>
</feature>
<proteinExistence type="inferred from homology"/>
<organism evidence="11 12">
    <name type="scientific">Salvator merianae</name>
    <name type="common">Argentine black and white tegu</name>
    <name type="synonym">Tupinambis merianae</name>
    <dbReference type="NCBI Taxonomy" id="96440"/>
    <lineage>
        <taxon>Eukaryota</taxon>
        <taxon>Metazoa</taxon>
        <taxon>Chordata</taxon>
        <taxon>Craniata</taxon>
        <taxon>Vertebrata</taxon>
        <taxon>Euteleostomi</taxon>
        <taxon>Lepidosauria</taxon>
        <taxon>Squamata</taxon>
        <taxon>Bifurcata</taxon>
        <taxon>Unidentata</taxon>
        <taxon>Episquamata</taxon>
        <taxon>Laterata</taxon>
        <taxon>Teiioidea</taxon>
        <taxon>Teiidae</taxon>
        <taxon>Salvator</taxon>
    </lineage>
</organism>
<dbReference type="PANTHER" id="PTHR34093">
    <property type="entry name" value="CHLORIDE CHANNEL CLIC-LIKE PROTEIN 1"/>
    <property type="match status" value="1"/>
</dbReference>
<keyword evidence="12" id="KW-1185">Reference proteome</keyword>
<feature type="compositionally biased region" description="Pro residues" evidence="8">
    <location>
        <begin position="373"/>
        <end position="391"/>
    </location>
</feature>
<protein>
    <recommendedName>
        <fullName evidence="3">Chloride channel CLIC-like protein 1</fullName>
    </recommendedName>
</protein>
<evidence type="ECO:0000256" key="3">
    <source>
        <dbReference type="ARBA" id="ARBA00015571"/>
    </source>
</evidence>
<feature type="compositionally biased region" description="Low complexity" evidence="8">
    <location>
        <begin position="417"/>
        <end position="429"/>
    </location>
</feature>
<dbReference type="GO" id="GO:0005254">
    <property type="term" value="F:chloride channel activity"/>
    <property type="evidence" value="ECO:0007669"/>
    <property type="project" value="Ensembl"/>
</dbReference>
<evidence type="ECO:0000256" key="8">
    <source>
        <dbReference type="SAM" id="MobiDB-lite"/>
    </source>
</evidence>
<accession>A0A8D0C707</accession>
<feature type="region of interest" description="Disordered" evidence="8">
    <location>
        <begin position="639"/>
        <end position="671"/>
    </location>
</feature>
<dbReference type="GO" id="GO:0044233">
    <property type="term" value="C:mitochondria-associated endoplasmic reticulum membrane contact site"/>
    <property type="evidence" value="ECO:0007669"/>
    <property type="project" value="Ensembl"/>
</dbReference>
<comment type="subcellular location">
    <subcellularLocation>
        <location evidence="1">Membrane</location>
        <topology evidence="1">Multi-pass membrane protein</topology>
    </subcellularLocation>
</comment>
<dbReference type="Ensembl" id="ENSSMRT00000021928.1">
    <property type="protein sequence ID" value="ENSSMRP00000018717.1"/>
    <property type="gene ID" value="ENSSMRG00000014570.1"/>
</dbReference>
<reference evidence="11" key="1">
    <citation type="submission" date="2025-08" db="UniProtKB">
        <authorList>
            <consortium name="Ensembl"/>
        </authorList>
    </citation>
    <scope>IDENTIFICATION</scope>
</reference>
<evidence type="ECO:0000256" key="5">
    <source>
        <dbReference type="ARBA" id="ARBA00022989"/>
    </source>
</evidence>
<dbReference type="PANTHER" id="PTHR34093:SF1">
    <property type="entry name" value="CHLORIDE CHANNEL CLIC-LIKE PROTEIN 1"/>
    <property type="match status" value="1"/>
</dbReference>
<feature type="chain" id="PRO_5034838770" description="Chloride channel CLIC-like protein 1" evidence="10">
    <location>
        <begin position="19"/>
        <end position="671"/>
    </location>
</feature>
<feature type="region of interest" description="Disordered" evidence="8">
    <location>
        <begin position="369"/>
        <end position="429"/>
    </location>
</feature>
<dbReference type="GeneTree" id="ENSGT00390000016611"/>
<evidence type="ECO:0000256" key="4">
    <source>
        <dbReference type="ARBA" id="ARBA00022692"/>
    </source>
</evidence>
<keyword evidence="4 9" id="KW-0812">Transmembrane</keyword>